<evidence type="ECO:0000259" key="2">
    <source>
        <dbReference type="Pfam" id="PF01575"/>
    </source>
</evidence>
<name>A0A852RVY8_9ACTN</name>
<gene>
    <name evidence="3" type="ORF">BJ958_004902</name>
</gene>
<comment type="similarity">
    <text evidence="1">Belongs to the enoyl-CoA hydratase/isomerase family.</text>
</comment>
<dbReference type="Proteomes" id="UP000582231">
    <property type="component" value="Unassembled WGS sequence"/>
</dbReference>
<dbReference type="EMBL" id="JACCBF010000001">
    <property type="protein sequence ID" value="NYD33356.1"/>
    <property type="molecule type" value="Genomic_DNA"/>
</dbReference>
<dbReference type="Gene3D" id="3.10.129.10">
    <property type="entry name" value="Hotdog Thioesterase"/>
    <property type="match status" value="1"/>
</dbReference>
<sequence length="150" mass="16444">MSDLWFDDLERGAAWTSTGRTLTEADLVAFCGVSGDFHPLHVDAEYAARSRFGGRLVHGALVLSVATGQRGQLPFVGEPLVAFVEIRSWVMRAPVHLGDTVRTRTTIVDLRTTSDGARGVVVQRVEILNQRDEVVHEGEMVNVVRTRAGC</sequence>
<accession>A0A852RVY8</accession>
<dbReference type="InterPro" id="IPR002539">
    <property type="entry name" value="MaoC-like_dom"/>
</dbReference>
<dbReference type="Pfam" id="PF01575">
    <property type="entry name" value="MaoC_dehydratas"/>
    <property type="match status" value="1"/>
</dbReference>
<dbReference type="PANTHER" id="PTHR43664">
    <property type="entry name" value="MONOAMINE OXIDASE-RELATED"/>
    <property type="match status" value="1"/>
</dbReference>
<evidence type="ECO:0000313" key="3">
    <source>
        <dbReference type="EMBL" id="NYD33356.1"/>
    </source>
</evidence>
<dbReference type="AlphaFoldDB" id="A0A852RVY8"/>
<comment type="caution">
    <text evidence="3">The sequence shown here is derived from an EMBL/GenBank/DDBJ whole genome shotgun (WGS) entry which is preliminary data.</text>
</comment>
<dbReference type="RefSeq" id="WP_179729413.1">
    <property type="nucleotide sequence ID" value="NZ_BAABEF010000001.1"/>
</dbReference>
<reference evidence="3 4" key="1">
    <citation type="submission" date="2020-07" db="EMBL/GenBank/DDBJ databases">
        <title>Sequencing the genomes of 1000 actinobacteria strains.</title>
        <authorList>
            <person name="Klenk H.-P."/>
        </authorList>
    </citation>
    <scope>NUCLEOTIDE SEQUENCE [LARGE SCALE GENOMIC DNA]</scope>
    <source>
        <strain evidence="3 4">DSM 19082</strain>
    </source>
</reference>
<dbReference type="InterPro" id="IPR029069">
    <property type="entry name" value="HotDog_dom_sf"/>
</dbReference>
<keyword evidence="4" id="KW-1185">Reference proteome</keyword>
<evidence type="ECO:0000256" key="1">
    <source>
        <dbReference type="ARBA" id="ARBA00005254"/>
    </source>
</evidence>
<proteinExistence type="inferred from homology"/>
<evidence type="ECO:0000313" key="4">
    <source>
        <dbReference type="Proteomes" id="UP000582231"/>
    </source>
</evidence>
<organism evidence="3 4">
    <name type="scientific">Nocardioides kongjuensis</name>
    <dbReference type="NCBI Taxonomy" id="349522"/>
    <lineage>
        <taxon>Bacteria</taxon>
        <taxon>Bacillati</taxon>
        <taxon>Actinomycetota</taxon>
        <taxon>Actinomycetes</taxon>
        <taxon>Propionibacteriales</taxon>
        <taxon>Nocardioidaceae</taxon>
        <taxon>Nocardioides</taxon>
    </lineage>
</organism>
<protein>
    <submittedName>
        <fullName evidence="3">Acyl dehydratase</fullName>
    </submittedName>
</protein>
<dbReference type="SUPFAM" id="SSF54637">
    <property type="entry name" value="Thioesterase/thiol ester dehydrase-isomerase"/>
    <property type="match status" value="1"/>
</dbReference>
<feature type="domain" description="MaoC-like" evidence="2">
    <location>
        <begin position="17"/>
        <end position="114"/>
    </location>
</feature>
<dbReference type="InterPro" id="IPR052342">
    <property type="entry name" value="MCH/BMMD"/>
</dbReference>
<dbReference type="PANTHER" id="PTHR43664:SF1">
    <property type="entry name" value="BETA-METHYLMALYL-COA DEHYDRATASE"/>
    <property type="match status" value="1"/>
</dbReference>